<dbReference type="InterPro" id="IPR037066">
    <property type="entry name" value="Plug_dom_sf"/>
</dbReference>
<keyword evidence="10 15" id="KW-0798">TonB box</keyword>
<keyword evidence="3 14" id="KW-0813">Transport</keyword>
<dbReference type="FunFam" id="2.170.130.10:FF:000001">
    <property type="entry name" value="Catecholate siderophore TonB-dependent receptor"/>
    <property type="match status" value="1"/>
</dbReference>
<evidence type="ECO:0000256" key="2">
    <source>
        <dbReference type="ARBA" id="ARBA00009810"/>
    </source>
</evidence>
<protein>
    <submittedName>
        <fullName evidence="20">TonB-dependent receptor for iron transport</fullName>
    </submittedName>
</protein>
<dbReference type="eggNOG" id="COG4774">
    <property type="taxonomic scope" value="Bacteria"/>
</dbReference>
<sequence>MAYIQARKHAHPPRRTASAAAAFAVLAIPAAVHAQQAAVPADAASAPASTQVLPEIKAKAAADNGIKADVSASPKFTQPLVDTPQTITVIKKEVLQQQGATSLTEALRNTPGITLQMGENGNTQTGDAIFMRGFDTSASIFVDGIRDLGSISRDTFNLEQVEVIKGPSGSDNGRGASSGYVNMISKSPQLQNFGNASVTLGTDDRKRATLDLNRALDLAIPGSAFRLNLMAQDYGVPGRDEVKTKRWGFAPSLAFGLGTPTRTVLSYLHVKHDNTPDGGVSTFGLPGYIFSSPTATGPAVNSKNFYGSRNDHDDVTVDMLTARIEHTLAPGYTLRNTTRLGRAEQDLLVTGVNAVNTSSGDPATYTVARSRQGKRQSNDILTNQTNLNAEFKTGAVEHSLSTGFELIYERQRTITPQTLTNTTLPASLQQVPANLYDPNRSDVFLTPPYKGAYTRGNTLSAAVYAFDTLKLSEQWLLNGGVRWEKFHAETNGSTFTAATATTPESLVQNAPLSLTDSLLSWKVGAVFKPAPNGSIYATVSNSFQPPGGSNFALSSQENSANRPDLDPQEGSNIEIGSKWDLLDGKLSAVGAIFRSENKNELLSDGATPPTYSQVGKRRVDGAELGLIGQITPALSLSAGLAYMDSEILKGTAANQGGVIVFTPKITFTSWATYKLPFGLTVGGGARYVDTVARSSNLVTTSNLLETPDYWVADAMLAYDVTKNLSLQLNIYNVFDKEYIAAINNGGSRYVPGAERNALLTANFSF</sequence>
<keyword evidence="9" id="KW-0406">Ion transport</keyword>
<dbReference type="EMBL" id="CP000555">
    <property type="protein sequence ID" value="ABM96677.1"/>
    <property type="molecule type" value="Genomic_DNA"/>
</dbReference>
<keyword evidence="6 14" id="KW-0812">Transmembrane</keyword>
<evidence type="ECO:0000256" key="17">
    <source>
        <dbReference type="SAM" id="SignalP"/>
    </source>
</evidence>
<dbReference type="InterPro" id="IPR012910">
    <property type="entry name" value="Plug_dom"/>
</dbReference>
<evidence type="ECO:0000256" key="11">
    <source>
        <dbReference type="ARBA" id="ARBA00023136"/>
    </source>
</evidence>
<evidence type="ECO:0000259" key="19">
    <source>
        <dbReference type="Pfam" id="PF07715"/>
    </source>
</evidence>
<dbReference type="RefSeq" id="WP_011831297.1">
    <property type="nucleotide sequence ID" value="NC_008825.1"/>
</dbReference>
<name>A2SM88_METPP</name>
<keyword evidence="5" id="KW-0410">Iron transport</keyword>
<feature type="region of interest" description="Disordered" evidence="16">
    <location>
        <begin position="547"/>
        <end position="570"/>
    </location>
</feature>
<dbReference type="NCBIfam" id="TIGR01783">
    <property type="entry name" value="TonB-siderophor"/>
    <property type="match status" value="1"/>
</dbReference>
<feature type="compositionally biased region" description="Polar residues" evidence="16">
    <location>
        <begin position="551"/>
        <end position="561"/>
    </location>
</feature>
<feature type="domain" description="TonB-dependent receptor plug" evidence="19">
    <location>
        <begin position="80"/>
        <end position="179"/>
    </location>
</feature>
<keyword evidence="8" id="KW-0408">Iron</keyword>
<dbReference type="Pfam" id="PF00593">
    <property type="entry name" value="TonB_dep_Rec_b-barrel"/>
    <property type="match status" value="1"/>
</dbReference>
<dbReference type="Gene3D" id="2.170.130.10">
    <property type="entry name" value="TonB-dependent receptor, plug domain"/>
    <property type="match status" value="1"/>
</dbReference>
<evidence type="ECO:0000256" key="1">
    <source>
        <dbReference type="ARBA" id="ARBA00004571"/>
    </source>
</evidence>
<dbReference type="InterPro" id="IPR000531">
    <property type="entry name" value="Beta-barrel_TonB"/>
</dbReference>
<feature type="signal peptide" evidence="17">
    <location>
        <begin position="1"/>
        <end position="34"/>
    </location>
</feature>
<evidence type="ECO:0000313" key="20">
    <source>
        <dbReference type="EMBL" id="ABM96677.1"/>
    </source>
</evidence>
<dbReference type="CDD" id="cd01347">
    <property type="entry name" value="ligand_gated_channel"/>
    <property type="match status" value="1"/>
</dbReference>
<feature type="chain" id="PRO_5002646302" evidence="17">
    <location>
        <begin position="35"/>
        <end position="765"/>
    </location>
</feature>
<keyword evidence="4 14" id="KW-1134">Transmembrane beta strand</keyword>
<evidence type="ECO:0000256" key="13">
    <source>
        <dbReference type="ARBA" id="ARBA00023237"/>
    </source>
</evidence>
<feature type="domain" description="TonB-dependent receptor-like beta-barrel" evidence="18">
    <location>
        <begin position="267"/>
        <end position="733"/>
    </location>
</feature>
<evidence type="ECO:0000256" key="8">
    <source>
        <dbReference type="ARBA" id="ARBA00023004"/>
    </source>
</evidence>
<evidence type="ECO:0000256" key="12">
    <source>
        <dbReference type="ARBA" id="ARBA00023170"/>
    </source>
</evidence>
<evidence type="ECO:0000256" key="5">
    <source>
        <dbReference type="ARBA" id="ARBA00022496"/>
    </source>
</evidence>
<dbReference type="PANTHER" id="PTHR32552:SF89">
    <property type="entry name" value="CATECHOLATE SIDEROPHORE RECEPTOR FIU"/>
    <property type="match status" value="1"/>
</dbReference>
<dbReference type="HOGENOM" id="CLU_008287_9_1_4"/>
<dbReference type="GO" id="GO:0009279">
    <property type="term" value="C:cell outer membrane"/>
    <property type="evidence" value="ECO:0007669"/>
    <property type="project" value="UniProtKB-SubCell"/>
</dbReference>
<dbReference type="Pfam" id="PF07715">
    <property type="entry name" value="Plug"/>
    <property type="match status" value="1"/>
</dbReference>
<gene>
    <name evidence="20" type="ordered locus">Mpe_A3724</name>
</gene>
<evidence type="ECO:0000256" key="14">
    <source>
        <dbReference type="PROSITE-ProRule" id="PRU01360"/>
    </source>
</evidence>
<dbReference type="AlphaFoldDB" id="A2SM88"/>
<dbReference type="KEGG" id="mpt:Mpe_A3724"/>
<evidence type="ECO:0000256" key="9">
    <source>
        <dbReference type="ARBA" id="ARBA00023065"/>
    </source>
</evidence>
<comment type="subcellular location">
    <subcellularLocation>
        <location evidence="1 14">Cell outer membrane</location>
        <topology evidence="1 14">Multi-pass membrane protein</topology>
    </subcellularLocation>
</comment>
<dbReference type="InterPro" id="IPR039426">
    <property type="entry name" value="TonB-dep_rcpt-like"/>
</dbReference>
<dbReference type="NCBIfam" id="NF007349">
    <property type="entry name" value="PRK09840.1"/>
    <property type="match status" value="1"/>
</dbReference>
<evidence type="ECO:0000256" key="15">
    <source>
        <dbReference type="RuleBase" id="RU003357"/>
    </source>
</evidence>
<dbReference type="GO" id="GO:0015891">
    <property type="term" value="P:siderophore transport"/>
    <property type="evidence" value="ECO:0007669"/>
    <property type="project" value="InterPro"/>
</dbReference>
<keyword evidence="13 14" id="KW-0998">Cell outer membrane</keyword>
<dbReference type="InterPro" id="IPR010105">
    <property type="entry name" value="TonB_sidphr_rcpt"/>
</dbReference>
<dbReference type="STRING" id="420662.Mpe_A3724"/>
<evidence type="ECO:0000256" key="6">
    <source>
        <dbReference type="ARBA" id="ARBA00022692"/>
    </source>
</evidence>
<dbReference type="Proteomes" id="UP000000366">
    <property type="component" value="Chromosome"/>
</dbReference>
<accession>A2SM88</accession>
<evidence type="ECO:0000313" key="21">
    <source>
        <dbReference type="Proteomes" id="UP000000366"/>
    </source>
</evidence>
<dbReference type="GO" id="GO:0038023">
    <property type="term" value="F:signaling receptor activity"/>
    <property type="evidence" value="ECO:0007669"/>
    <property type="project" value="InterPro"/>
</dbReference>
<keyword evidence="7 17" id="KW-0732">Signal</keyword>
<keyword evidence="11 14" id="KW-0472">Membrane</keyword>
<evidence type="ECO:0000256" key="4">
    <source>
        <dbReference type="ARBA" id="ARBA00022452"/>
    </source>
</evidence>
<dbReference type="InterPro" id="IPR036942">
    <property type="entry name" value="Beta-barrel_TonB_sf"/>
</dbReference>
<evidence type="ECO:0000256" key="3">
    <source>
        <dbReference type="ARBA" id="ARBA00022448"/>
    </source>
</evidence>
<keyword evidence="21" id="KW-1185">Reference proteome</keyword>
<keyword evidence="12 20" id="KW-0675">Receptor</keyword>
<dbReference type="SUPFAM" id="SSF56935">
    <property type="entry name" value="Porins"/>
    <property type="match status" value="1"/>
</dbReference>
<comment type="similarity">
    <text evidence="2 14 15">Belongs to the TonB-dependent receptor family.</text>
</comment>
<dbReference type="Gene3D" id="2.40.170.20">
    <property type="entry name" value="TonB-dependent receptor, beta-barrel domain"/>
    <property type="match status" value="1"/>
</dbReference>
<organism evidence="20 21">
    <name type="scientific">Methylibium petroleiphilum (strain ATCC BAA-1232 / LMG 22953 / PM1)</name>
    <dbReference type="NCBI Taxonomy" id="420662"/>
    <lineage>
        <taxon>Bacteria</taxon>
        <taxon>Pseudomonadati</taxon>
        <taxon>Pseudomonadota</taxon>
        <taxon>Betaproteobacteria</taxon>
        <taxon>Burkholderiales</taxon>
        <taxon>Sphaerotilaceae</taxon>
        <taxon>Methylibium</taxon>
    </lineage>
</organism>
<evidence type="ECO:0000256" key="7">
    <source>
        <dbReference type="ARBA" id="ARBA00022729"/>
    </source>
</evidence>
<reference evidence="20 21" key="1">
    <citation type="journal article" date="2007" name="J. Bacteriol.">
        <title>Whole-genome analysis of the methyl tert-butyl ether-degrading beta-proteobacterium Methylibium petroleiphilum PM1.</title>
        <authorList>
            <person name="Kane S.R."/>
            <person name="Chakicherla A.Y."/>
            <person name="Chain P.S.G."/>
            <person name="Schmidt R."/>
            <person name="Shin M.W."/>
            <person name="Legler T.C."/>
            <person name="Scow K.M."/>
            <person name="Larimer F.W."/>
            <person name="Lucas S.M."/>
            <person name="Richardson P.M."/>
            <person name="Hristova K.R."/>
        </authorList>
    </citation>
    <scope>NUCLEOTIDE SEQUENCE [LARGE SCALE GENOMIC DNA]</scope>
    <source>
        <strain evidence="21">ATCC BAA-1232 / LMG 22953 / PM1</strain>
    </source>
</reference>
<evidence type="ECO:0000256" key="16">
    <source>
        <dbReference type="SAM" id="MobiDB-lite"/>
    </source>
</evidence>
<evidence type="ECO:0000256" key="10">
    <source>
        <dbReference type="ARBA" id="ARBA00023077"/>
    </source>
</evidence>
<proteinExistence type="inferred from homology"/>
<evidence type="ECO:0000259" key="18">
    <source>
        <dbReference type="Pfam" id="PF00593"/>
    </source>
</evidence>
<dbReference type="GO" id="GO:0015344">
    <property type="term" value="F:siderophore uptake transmembrane transporter activity"/>
    <property type="evidence" value="ECO:0007669"/>
    <property type="project" value="TreeGrafter"/>
</dbReference>
<dbReference type="PANTHER" id="PTHR32552">
    <property type="entry name" value="FERRICHROME IRON RECEPTOR-RELATED"/>
    <property type="match status" value="1"/>
</dbReference>
<dbReference type="PROSITE" id="PS52016">
    <property type="entry name" value="TONB_DEPENDENT_REC_3"/>
    <property type="match status" value="1"/>
</dbReference>